<sequence length="88" mass="9833">VKFPRSGPTRAVDQFTVGIVDGFLKILCVLGVITIVHRLLDTDLSSVLKAAEDGFNWQRINFVLEAPQQIHCNITAQTTQRKSEIKII</sequence>
<keyword evidence="1" id="KW-0812">Transmembrane</keyword>
<organism evidence="2 3">
    <name type="scientific">Durusdinium trenchii</name>
    <dbReference type="NCBI Taxonomy" id="1381693"/>
    <lineage>
        <taxon>Eukaryota</taxon>
        <taxon>Sar</taxon>
        <taxon>Alveolata</taxon>
        <taxon>Dinophyceae</taxon>
        <taxon>Suessiales</taxon>
        <taxon>Symbiodiniaceae</taxon>
        <taxon>Durusdinium</taxon>
    </lineage>
</organism>
<proteinExistence type="predicted"/>
<accession>A0ABP0RN23</accession>
<comment type="caution">
    <text evidence="2">The sequence shown here is derived from an EMBL/GenBank/DDBJ whole genome shotgun (WGS) entry which is preliminary data.</text>
</comment>
<protein>
    <submittedName>
        <fullName evidence="2">Uncharacterized protein</fullName>
    </submittedName>
</protein>
<evidence type="ECO:0000256" key="1">
    <source>
        <dbReference type="SAM" id="Phobius"/>
    </source>
</evidence>
<dbReference type="Proteomes" id="UP001642464">
    <property type="component" value="Unassembled WGS sequence"/>
</dbReference>
<keyword evidence="1" id="KW-0472">Membrane</keyword>
<name>A0ABP0RN23_9DINO</name>
<dbReference type="EMBL" id="CAXAMM010041942">
    <property type="protein sequence ID" value="CAK9102016.1"/>
    <property type="molecule type" value="Genomic_DNA"/>
</dbReference>
<evidence type="ECO:0000313" key="3">
    <source>
        <dbReference type="Proteomes" id="UP001642464"/>
    </source>
</evidence>
<feature type="non-terminal residue" evidence="2">
    <location>
        <position position="1"/>
    </location>
</feature>
<keyword evidence="3" id="KW-1185">Reference proteome</keyword>
<gene>
    <name evidence="2" type="ORF">SCF082_LOCUS47687</name>
</gene>
<evidence type="ECO:0000313" key="2">
    <source>
        <dbReference type="EMBL" id="CAK9102016.1"/>
    </source>
</evidence>
<reference evidence="2 3" key="1">
    <citation type="submission" date="2024-02" db="EMBL/GenBank/DDBJ databases">
        <authorList>
            <person name="Chen Y."/>
            <person name="Shah S."/>
            <person name="Dougan E. K."/>
            <person name="Thang M."/>
            <person name="Chan C."/>
        </authorList>
    </citation>
    <scope>NUCLEOTIDE SEQUENCE [LARGE SCALE GENOMIC DNA]</scope>
</reference>
<feature type="transmembrane region" description="Helical" evidence="1">
    <location>
        <begin position="22"/>
        <end position="40"/>
    </location>
</feature>
<keyword evidence="1" id="KW-1133">Transmembrane helix</keyword>